<evidence type="ECO:0000313" key="2">
    <source>
        <dbReference type="EMBL" id="UPW41551.1"/>
    </source>
</evidence>
<organism evidence="2">
    <name type="scientific">Peromfec virus RodF8_60</name>
    <dbReference type="NCBI Taxonomy" id="2929386"/>
    <lineage>
        <taxon>Viruses</taxon>
        <taxon>Monodnaviria</taxon>
        <taxon>Sangervirae</taxon>
        <taxon>Phixviricota</taxon>
        <taxon>Malgrandaviricetes</taxon>
        <taxon>Petitvirales</taxon>
        <taxon>Microviridae</taxon>
    </lineage>
</organism>
<proteinExistence type="predicted"/>
<dbReference type="InterPro" id="IPR056906">
    <property type="entry name" value="ORF2/G2P_dom"/>
</dbReference>
<dbReference type="Pfam" id="PF23343">
    <property type="entry name" value="REP_ORF2-G2P"/>
    <property type="match status" value="1"/>
</dbReference>
<reference evidence="2" key="1">
    <citation type="submission" date="2022-02" db="EMBL/GenBank/DDBJ databases">
        <title>Towards deciphering the DNA virus diversity associated with rodent species in the families Cricetidae and Heteromyidae.</title>
        <authorList>
            <person name="Lund M."/>
            <person name="Larsen B.B."/>
            <person name="Gryseels S."/>
            <person name="Kraberger S."/>
            <person name="Rowsey D.M."/>
            <person name="Steger L."/>
            <person name="Yule K.M."/>
            <person name="Upham N.S."/>
            <person name="Worobey M."/>
            <person name="Van Doorslaer K."/>
            <person name="Varsani A."/>
        </authorList>
    </citation>
    <scope>NUCLEOTIDE SEQUENCE</scope>
    <source>
        <strain evidence="2">NeonRodF8_60</strain>
    </source>
</reference>
<sequence>MCTHPVSIKNKKTLMYELHDCGVCIECRLKYTKAWAVRLLHEAQFYKDKCFLTLTYSPEELPKDLSLNRKHMRQFFDELRKYIKPLKIKYFYAGEYGNPESDPTLYVKENGRPHFHAIILGWYPKDAVFFKKVNGNNYYISDELKKIWRRGFSSIGNVTFKSCRYTASYAMKKRKGKQKSFYEKNGIEPEYCCMSKGIGLRYINKFKDELKKRGYIQCDGKKLGMFRYYEDKIYNEQEKEKRKEEKNEYREKNFQNFSNSLEWNSYTEFCDKYREKFGRDIKKSSWLGYKSLQKDAERERRLKEKVERSRKK</sequence>
<protein>
    <submittedName>
        <fullName evidence="2">Replication initiator protein</fullName>
    </submittedName>
</protein>
<accession>A0A976N1W8</accession>
<feature type="domain" description="Replication-associated protein ORF2/G2P" evidence="1">
    <location>
        <begin position="49"/>
        <end position="173"/>
    </location>
</feature>
<name>A0A976N1W8_9VIRU</name>
<dbReference type="EMBL" id="OM869625">
    <property type="protein sequence ID" value="UPW41551.1"/>
    <property type="molecule type" value="Genomic_DNA"/>
</dbReference>
<evidence type="ECO:0000259" key="1">
    <source>
        <dbReference type="Pfam" id="PF23343"/>
    </source>
</evidence>